<evidence type="ECO:0000256" key="7">
    <source>
        <dbReference type="ARBA" id="ARBA00022840"/>
    </source>
</evidence>
<evidence type="ECO:0000259" key="19">
    <source>
        <dbReference type="PROSITE" id="PS50110"/>
    </source>
</evidence>
<dbReference type="AlphaFoldDB" id="A0A9Y2B6C8"/>
<dbReference type="SUPFAM" id="SSF52540">
    <property type="entry name" value="P-loop containing nucleoside triphosphate hydrolases"/>
    <property type="match status" value="1"/>
</dbReference>
<dbReference type="PANTHER" id="PTHR32071:SF95">
    <property type="entry name" value="DNA-BINDING TRANSCRIPTIONAL REGULATOR NTRC"/>
    <property type="match status" value="1"/>
</dbReference>
<dbReference type="GO" id="GO:0006355">
    <property type="term" value="P:regulation of DNA-templated transcription"/>
    <property type="evidence" value="ECO:0007669"/>
    <property type="project" value="InterPro"/>
</dbReference>
<keyword evidence="8" id="KW-0902">Two-component regulatory system</keyword>
<dbReference type="PROSITE" id="PS00675">
    <property type="entry name" value="SIGMA54_INTERACT_1"/>
    <property type="match status" value="1"/>
</dbReference>
<dbReference type="Proteomes" id="UP001231445">
    <property type="component" value="Chromosome"/>
</dbReference>
<dbReference type="PANTHER" id="PTHR32071">
    <property type="entry name" value="TRANSCRIPTIONAL REGULATORY PROTEIN"/>
    <property type="match status" value="1"/>
</dbReference>
<dbReference type="InterPro" id="IPR009057">
    <property type="entry name" value="Homeodomain-like_sf"/>
</dbReference>
<gene>
    <name evidence="20" type="ORF">QQX03_07715</name>
</gene>
<dbReference type="Pfam" id="PF02954">
    <property type="entry name" value="HTH_8"/>
    <property type="match status" value="1"/>
</dbReference>
<evidence type="ECO:0000313" key="21">
    <source>
        <dbReference type="Proteomes" id="UP001231445"/>
    </source>
</evidence>
<sequence length="470" mass="51649">MSSKILLVEDDRSIATVITAALEDEGFVLHHCESIAARDRLLSEHSFDTMLTDVMLGDGDGIASLDSARAIDPDMPVIVISAQNTLDTAVRASEHDAFEYLPKPFDLDELVRAVRQAAGQRSGAEPLPVSEGDGMPLVGRSPAMQGVYRMITRVLRNDLTVLVTGESGTGKELVAEAIHQLGARKSGPFVAVNTAAIPSELIESELFGHEKGAFTGAVAQTIGKFEQANGGTLFLDEIGDMPAEAQTRLLRALQSGRIRRVGGRQEIAVDVRIIAATNRDLAPMIAEGRFREDLFYRLNVVPIELPPLRERREDIEVLTQHFFGQAAEDGLPRRQISREALDILALRRWRGNVRELRNVVYRLALLAREDVVDIDGLNEILGPEGEGAPEQRKRDFEGALQLWLADNHPAPGALYYSALAAFEKPLMEYALAQTGGNQLRASKLLGINRNTLRKRLSELAINADRFTRPL</sequence>
<keyword evidence="12" id="KW-0804">Transcription</keyword>
<dbReference type="RefSeq" id="WP_285975177.1">
    <property type="nucleotide sequence ID" value="NZ_CP127221.1"/>
</dbReference>
<dbReference type="Pfam" id="PF00072">
    <property type="entry name" value="Response_reg"/>
    <property type="match status" value="1"/>
</dbReference>
<keyword evidence="21" id="KW-1185">Reference proteome</keyword>
<evidence type="ECO:0000256" key="1">
    <source>
        <dbReference type="ARBA" id="ARBA00004496"/>
    </source>
</evidence>
<keyword evidence="13" id="KW-0535">Nitrogen fixation</keyword>
<dbReference type="PROSITE" id="PS50045">
    <property type="entry name" value="SIGMA54_INTERACT_4"/>
    <property type="match status" value="1"/>
</dbReference>
<keyword evidence="10" id="KW-0238">DNA-binding</keyword>
<dbReference type="InterPro" id="IPR001789">
    <property type="entry name" value="Sig_transdc_resp-reg_receiver"/>
</dbReference>
<protein>
    <recommendedName>
        <fullName evidence="2">DNA-binding transcriptional regulator NtrC</fullName>
    </recommendedName>
    <alternativeName>
        <fullName evidence="14">Nitrogen regulation protein NR(I)</fullName>
    </alternativeName>
    <alternativeName>
        <fullName evidence="15">Nitrogen regulator I</fullName>
    </alternativeName>
</protein>
<dbReference type="InterPro" id="IPR003593">
    <property type="entry name" value="AAA+_ATPase"/>
</dbReference>
<evidence type="ECO:0000256" key="8">
    <source>
        <dbReference type="ARBA" id="ARBA00023012"/>
    </source>
</evidence>
<dbReference type="InterPro" id="IPR025943">
    <property type="entry name" value="Sigma_54_int_dom_ATP-bd_2"/>
</dbReference>
<keyword evidence="5 17" id="KW-0597">Phosphoprotein</keyword>
<dbReference type="PRINTS" id="PR01590">
    <property type="entry name" value="HTHFIS"/>
</dbReference>
<evidence type="ECO:0000256" key="4">
    <source>
        <dbReference type="ARBA" id="ARBA00022491"/>
    </source>
</evidence>
<keyword evidence="11" id="KW-0010">Activator</keyword>
<dbReference type="Pfam" id="PF00158">
    <property type="entry name" value="Sigma54_activat"/>
    <property type="match status" value="1"/>
</dbReference>
<organism evidence="20 21">
    <name type="scientific">Altererythrobacter rubellus</name>
    <dbReference type="NCBI Taxonomy" id="2173831"/>
    <lineage>
        <taxon>Bacteria</taxon>
        <taxon>Pseudomonadati</taxon>
        <taxon>Pseudomonadota</taxon>
        <taxon>Alphaproteobacteria</taxon>
        <taxon>Sphingomonadales</taxon>
        <taxon>Erythrobacteraceae</taxon>
        <taxon>Altererythrobacter</taxon>
    </lineage>
</organism>
<evidence type="ECO:0000256" key="17">
    <source>
        <dbReference type="PROSITE-ProRule" id="PRU00169"/>
    </source>
</evidence>
<dbReference type="InterPro" id="IPR058031">
    <property type="entry name" value="AAA_lid_NorR"/>
</dbReference>
<dbReference type="SUPFAM" id="SSF46689">
    <property type="entry name" value="Homeodomain-like"/>
    <property type="match status" value="1"/>
</dbReference>
<keyword evidence="4" id="KW-0678">Repressor</keyword>
<evidence type="ECO:0000256" key="3">
    <source>
        <dbReference type="ARBA" id="ARBA00022490"/>
    </source>
</evidence>
<comment type="subcellular location">
    <subcellularLocation>
        <location evidence="1">Cytoplasm</location>
    </subcellularLocation>
</comment>
<evidence type="ECO:0000256" key="5">
    <source>
        <dbReference type="ARBA" id="ARBA00022553"/>
    </source>
</evidence>
<evidence type="ECO:0000256" key="15">
    <source>
        <dbReference type="ARBA" id="ARBA00031910"/>
    </source>
</evidence>
<evidence type="ECO:0000256" key="14">
    <source>
        <dbReference type="ARBA" id="ARBA00029881"/>
    </source>
</evidence>
<feature type="modified residue" description="4-aspartylphosphate" evidence="17">
    <location>
        <position position="53"/>
    </location>
</feature>
<dbReference type="InterPro" id="IPR027417">
    <property type="entry name" value="P-loop_NTPase"/>
</dbReference>
<evidence type="ECO:0000259" key="18">
    <source>
        <dbReference type="PROSITE" id="PS50045"/>
    </source>
</evidence>
<feature type="domain" description="Response regulatory" evidence="19">
    <location>
        <begin position="4"/>
        <end position="118"/>
    </location>
</feature>
<evidence type="ECO:0000256" key="16">
    <source>
        <dbReference type="ARBA" id="ARBA00043886"/>
    </source>
</evidence>
<dbReference type="InterPro" id="IPR002197">
    <property type="entry name" value="HTH_Fis"/>
</dbReference>
<reference evidence="20 21" key="1">
    <citation type="submission" date="2023-06" db="EMBL/GenBank/DDBJ databases">
        <title>Altererythrobacter rubellus NBRC 112769 genome.</title>
        <authorList>
            <person name="Zhang K."/>
        </authorList>
    </citation>
    <scope>NUCLEOTIDE SEQUENCE [LARGE SCALE GENOMIC DNA]</scope>
    <source>
        <strain evidence="20 21">NBRC 112769</strain>
    </source>
</reference>
<comment type="function">
    <text evidence="16">Member of the two-component regulatory system NtrB/NtrC, which controls expression of the nitrogen-regulated (ntr) genes in response to nitrogen limitation. Phosphorylated NtrC binds directly to DNA and stimulates the formation of open promoter-sigma54-RNA polymerase complexes.</text>
</comment>
<dbReference type="PROSITE" id="PS50110">
    <property type="entry name" value="RESPONSE_REGULATORY"/>
    <property type="match status" value="1"/>
</dbReference>
<dbReference type="Gene3D" id="1.10.10.60">
    <property type="entry name" value="Homeodomain-like"/>
    <property type="match status" value="1"/>
</dbReference>
<keyword evidence="7" id="KW-0067">ATP-binding</keyword>
<dbReference type="GO" id="GO:0000160">
    <property type="term" value="P:phosphorelay signal transduction system"/>
    <property type="evidence" value="ECO:0007669"/>
    <property type="project" value="UniProtKB-KW"/>
</dbReference>
<dbReference type="EMBL" id="CP127221">
    <property type="protein sequence ID" value="WIW94861.1"/>
    <property type="molecule type" value="Genomic_DNA"/>
</dbReference>
<dbReference type="InterPro" id="IPR025662">
    <property type="entry name" value="Sigma_54_int_dom_ATP-bd_1"/>
</dbReference>
<dbReference type="SMART" id="SM00382">
    <property type="entry name" value="AAA"/>
    <property type="match status" value="1"/>
</dbReference>
<feature type="domain" description="Sigma-54 factor interaction" evidence="18">
    <location>
        <begin position="137"/>
        <end position="365"/>
    </location>
</feature>
<evidence type="ECO:0000256" key="9">
    <source>
        <dbReference type="ARBA" id="ARBA00023015"/>
    </source>
</evidence>
<evidence type="ECO:0000256" key="13">
    <source>
        <dbReference type="ARBA" id="ARBA00023231"/>
    </source>
</evidence>
<evidence type="ECO:0000256" key="2">
    <source>
        <dbReference type="ARBA" id="ARBA00019059"/>
    </source>
</evidence>
<accession>A0A9Y2B6C8</accession>
<dbReference type="Gene3D" id="3.40.50.300">
    <property type="entry name" value="P-loop containing nucleotide triphosphate hydrolases"/>
    <property type="match status" value="1"/>
</dbReference>
<keyword evidence="6" id="KW-0547">Nucleotide-binding</keyword>
<evidence type="ECO:0000256" key="10">
    <source>
        <dbReference type="ARBA" id="ARBA00023125"/>
    </source>
</evidence>
<dbReference type="KEGG" id="arue:QQX03_07715"/>
<evidence type="ECO:0000256" key="11">
    <source>
        <dbReference type="ARBA" id="ARBA00023159"/>
    </source>
</evidence>
<dbReference type="SUPFAM" id="SSF52172">
    <property type="entry name" value="CheY-like"/>
    <property type="match status" value="1"/>
</dbReference>
<dbReference type="PROSITE" id="PS00676">
    <property type="entry name" value="SIGMA54_INTERACT_2"/>
    <property type="match status" value="1"/>
</dbReference>
<dbReference type="Gene3D" id="3.40.50.2300">
    <property type="match status" value="1"/>
</dbReference>
<proteinExistence type="predicted"/>
<dbReference type="GO" id="GO:0005737">
    <property type="term" value="C:cytoplasm"/>
    <property type="evidence" value="ECO:0007669"/>
    <property type="project" value="UniProtKB-SubCell"/>
</dbReference>
<dbReference type="InterPro" id="IPR002078">
    <property type="entry name" value="Sigma_54_int"/>
</dbReference>
<keyword evidence="3" id="KW-0963">Cytoplasm</keyword>
<dbReference type="GO" id="GO:0005524">
    <property type="term" value="F:ATP binding"/>
    <property type="evidence" value="ECO:0007669"/>
    <property type="project" value="UniProtKB-KW"/>
</dbReference>
<evidence type="ECO:0000256" key="6">
    <source>
        <dbReference type="ARBA" id="ARBA00022741"/>
    </source>
</evidence>
<dbReference type="Pfam" id="PF25601">
    <property type="entry name" value="AAA_lid_14"/>
    <property type="match status" value="1"/>
</dbReference>
<dbReference type="InterPro" id="IPR011006">
    <property type="entry name" value="CheY-like_superfamily"/>
</dbReference>
<dbReference type="CDD" id="cd00009">
    <property type="entry name" value="AAA"/>
    <property type="match status" value="1"/>
</dbReference>
<dbReference type="Gene3D" id="1.10.8.60">
    <property type="match status" value="1"/>
</dbReference>
<evidence type="ECO:0000256" key="12">
    <source>
        <dbReference type="ARBA" id="ARBA00023163"/>
    </source>
</evidence>
<dbReference type="FunFam" id="3.40.50.300:FF:000006">
    <property type="entry name" value="DNA-binding transcriptional regulator NtrC"/>
    <property type="match status" value="1"/>
</dbReference>
<dbReference type="SMART" id="SM00448">
    <property type="entry name" value="REC"/>
    <property type="match status" value="1"/>
</dbReference>
<keyword evidence="9" id="KW-0805">Transcription regulation</keyword>
<name>A0A9Y2B6C8_9SPHN</name>
<dbReference type="GO" id="GO:0043565">
    <property type="term" value="F:sequence-specific DNA binding"/>
    <property type="evidence" value="ECO:0007669"/>
    <property type="project" value="InterPro"/>
</dbReference>
<evidence type="ECO:0000313" key="20">
    <source>
        <dbReference type="EMBL" id="WIW94861.1"/>
    </source>
</evidence>